<name>A0ABT8G4M3_9MICO</name>
<dbReference type="Pfam" id="PF12802">
    <property type="entry name" value="MarR_2"/>
    <property type="match status" value="1"/>
</dbReference>
<dbReference type="Proteomes" id="UP001172738">
    <property type="component" value="Unassembled WGS sequence"/>
</dbReference>
<dbReference type="InterPro" id="IPR000182">
    <property type="entry name" value="GNAT_dom"/>
</dbReference>
<organism evidence="4 5">
    <name type="scientific">Demequina zhanjiangensis</name>
    <dbReference type="NCBI Taxonomy" id="3051659"/>
    <lineage>
        <taxon>Bacteria</taxon>
        <taxon>Bacillati</taxon>
        <taxon>Actinomycetota</taxon>
        <taxon>Actinomycetes</taxon>
        <taxon>Micrococcales</taxon>
        <taxon>Demequinaceae</taxon>
        <taxon>Demequina</taxon>
    </lineage>
</organism>
<dbReference type="PROSITE" id="PS51186">
    <property type="entry name" value="GNAT"/>
    <property type="match status" value="1"/>
</dbReference>
<dbReference type="RefSeq" id="WP_301129974.1">
    <property type="nucleotide sequence ID" value="NZ_JAUHPV010000009.1"/>
</dbReference>
<evidence type="ECO:0000256" key="2">
    <source>
        <dbReference type="ARBA" id="ARBA00023315"/>
    </source>
</evidence>
<proteinExistence type="predicted"/>
<dbReference type="SUPFAM" id="SSF55729">
    <property type="entry name" value="Acyl-CoA N-acyltransferases (Nat)"/>
    <property type="match status" value="1"/>
</dbReference>
<keyword evidence="1" id="KW-0808">Transferase</keyword>
<comment type="caution">
    <text evidence="4">The sequence shown here is derived from an EMBL/GenBank/DDBJ whole genome shotgun (WGS) entry which is preliminary data.</text>
</comment>
<keyword evidence="5" id="KW-1185">Reference proteome</keyword>
<protein>
    <submittedName>
        <fullName evidence="4">Helix-turn-helix domain-containing GNAT family N-acetyltransferase</fullName>
    </submittedName>
</protein>
<dbReference type="InterPro" id="IPR050832">
    <property type="entry name" value="Bact_Acetyltransf"/>
</dbReference>
<dbReference type="SMART" id="SM00347">
    <property type="entry name" value="HTH_MARR"/>
    <property type="match status" value="1"/>
</dbReference>
<reference evidence="4" key="1">
    <citation type="submission" date="2023-06" db="EMBL/GenBank/DDBJ databases">
        <title>SYSU T00b26.</title>
        <authorList>
            <person name="Gao L."/>
            <person name="Fang B.-Z."/>
            <person name="Li W.-J."/>
        </authorList>
    </citation>
    <scope>NUCLEOTIDE SEQUENCE</scope>
    <source>
        <strain evidence="4">SYSU T00b26</strain>
    </source>
</reference>
<dbReference type="SUPFAM" id="SSF46785">
    <property type="entry name" value="Winged helix' DNA-binding domain"/>
    <property type="match status" value="1"/>
</dbReference>
<sequence>MDPRLIQSFRQFQRVVTREVGALQGDFLDRGRPFAASRLLWEIGEGDVEIAALRSRLGLDSGYASRLLRALESEGLVEVGPSPVDARARVVRRTAAGDDEAARLDEASDEATGVLLSGLDADDQRALDAAARTVTHLLTRPHISVEEIDPASPEAVWCVQQYYAELQEMFDAGYDPAKAVAVGVEDLTEPRGAFYAVRLHGQPIGCGGVTLPPGEPAFLKRMWVAPSARGLGVGAMILDALEARARESGATTVRLDTNSTLGPACRMYEARGYLQVPDFNGEPHADRWYAKGLQRQAPAASSSAS</sequence>
<evidence type="ECO:0000313" key="5">
    <source>
        <dbReference type="Proteomes" id="UP001172738"/>
    </source>
</evidence>
<accession>A0ABT8G4M3</accession>
<dbReference type="EMBL" id="JAUHPV010000009">
    <property type="protein sequence ID" value="MDN4473962.1"/>
    <property type="molecule type" value="Genomic_DNA"/>
</dbReference>
<feature type="domain" description="N-acetyltransferase" evidence="3">
    <location>
        <begin position="146"/>
        <end position="294"/>
    </location>
</feature>
<dbReference type="CDD" id="cd04301">
    <property type="entry name" value="NAT_SF"/>
    <property type="match status" value="1"/>
</dbReference>
<keyword evidence="2" id="KW-0012">Acyltransferase</keyword>
<dbReference type="Pfam" id="PF00583">
    <property type="entry name" value="Acetyltransf_1"/>
    <property type="match status" value="1"/>
</dbReference>
<evidence type="ECO:0000259" key="3">
    <source>
        <dbReference type="PROSITE" id="PS51186"/>
    </source>
</evidence>
<dbReference type="Gene3D" id="1.10.10.10">
    <property type="entry name" value="Winged helix-like DNA-binding domain superfamily/Winged helix DNA-binding domain"/>
    <property type="match status" value="1"/>
</dbReference>
<dbReference type="InterPro" id="IPR036388">
    <property type="entry name" value="WH-like_DNA-bd_sf"/>
</dbReference>
<dbReference type="InterPro" id="IPR000835">
    <property type="entry name" value="HTH_MarR-typ"/>
</dbReference>
<dbReference type="Gene3D" id="3.40.630.30">
    <property type="match status" value="1"/>
</dbReference>
<dbReference type="PANTHER" id="PTHR43877">
    <property type="entry name" value="AMINOALKYLPHOSPHONATE N-ACETYLTRANSFERASE-RELATED-RELATED"/>
    <property type="match status" value="1"/>
</dbReference>
<dbReference type="InterPro" id="IPR036390">
    <property type="entry name" value="WH_DNA-bd_sf"/>
</dbReference>
<gene>
    <name evidence="4" type="ORF">QQX04_13250</name>
</gene>
<dbReference type="InterPro" id="IPR016181">
    <property type="entry name" value="Acyl_CoA_acyltransferase"/>
</dbReference>
<dbReference type="PANTHER" id="PTHR43877:SF2">
    <property type="entry name" value="AMINOALKYLPHOSPHONATE N-ACETYLTRANSFERASE-RELATED"/>
    <property type="match status" value="1"/>
</dbReference>
<evidence type="ECO:0000256" key="1">
    <source>
        <dbReference type="ARBA" id="ARBA00022679"/>
    </source>
</evidence>
<evidence type="ECO:0000313" key="4">
    <source>
        <dbReference type="EMBL" id="MDN4473962.1"/>
    </source>
</evidence>